<dbReference type="InParanoid" id="Q2LTI4"/>
<reference evidence="1 2" key="1">
    <citation type="journal article" date="2007" name="Proc. Natl. Acad. Sci. U.S.A.">
        <title>The genome of Syntrophus aciditrophicus: life at the thermodynamic limit of microbial growth.</title>
        <authorList>
            <person name="McInerney M.J."/>
            <person name="Rohlin L."/>
            <person name="Mouttaki H."/>
            <person name="Kim U."/>
            <person name="Krupp R.S."/>
            <person name="Rios-Hernandez L."/>
            <person name="Sieber J."/>
            <person name="Struchtemeyer C.G."/>
            <person name="Bhattacharyya A."/>
            <person name="Campbell J.W."/>
            <person name="Gunsalus R.P."/>
        </authorList>
    </citation>
    <scope>NUCLEOTIDE SEQUENCE [LARGE SCALE GENOMIC DNA]</scope>
    <source>
        <strain evidence="1 2">SB</strain>
    </source>
</reference>
<dbReference type="KEGG" id="sat:SYN_01964"/>
<protein>
    <submittedName>
        <fullName evidence="1">Hypothetical cytosolic protein</fullName>
    </submittedName>
</protein>
<dbReference type="InterPro" id="IPR027471">
    <property type="entry name" value="YbeD-like_sf"/>
</dbReference>
<gene>
    <name evidence="1" type="ORF">SYN_01964</name>
</gene>
<name>Q2LTI4_SYNAS</name>
<dbReference type="STRING" id="56780.SYN_01964"/>
<sequence>MFCSLHFKNFNSEDSSFSGVGFTDRSLMNNKMFINPFYSKPEIRYPCLWTYKVIGRDRDRVLEAIDEVMQQRPCEVHYSRSSSKGKYHSFSLEITLYSDNQRLSIYEALMRHPAIRIVL</sequence>
<dbReference type="InterPro" id="IPR007454">
    <property type="entry name" value="UPF0250_YbeD-like"/>
</dbReference>
<evidence type="ECO:0000313" key="1">
    <source>
        <dbReference type="EMBL" id="ABC77394.1"/>
    </source>
</evidence>
<dbReference type="FunCoup" id="Q2LTI4">
    <property type="interactions" value="114"/>
</dbReference>
<dbReference type="SUPFAM" id="SSF117991">
    <property type="entry name" value="YbeD/HP0495-like"/>
    <property type="match status" value="1"/>
</dbReference>
<dbReference type="Gene3D" id="3.30.70.260">
    <property type="match status" value="1"/>
</dbReference>
<dbReference type="EMBL" id="CP000252">
    <property type="protein sequence ID" value="ABC77394.1"/>
    <property type="molecule type" value="Genomic_DNA"/>
</dbReference>
<dbReference type="AlphaFoldDB" id="Q2LTI4"/>
<dbReference type="Proteomes" id="UP000001933">
    <property type="component" value="Chromosome"/>
</dbReference>
<keyword evidence="2" id="KW-1185">Reference proteome</keyword>
<accession>Q2LTI4</accession>
<dbReference type="eggNOG" id="COG2921">
    <property type="taxonomic scope" value="Bacteria"/>
</dbReference>
<proteinExistence type="predicted"/>
<evidence type="ECO:0000313" key="2">
    <source>
        <dbReference type="Proteomes" id="UP000001933"/>
    </source>
</evidence>
<dbReference type="Pfam" id="PF04359">
    <property type="entry name" value="DUF493"/>
    <property type="match status" value="1"/>
</dbReference>
<dbReference type="HOGENOM" id="CLU_2060235_0_0_7"/>
<organism evidence="1 2">
    <name type="scientific">Syntrophus aciditrophicus (strain SB)</name>
    <dbReference type="NCBI Taxonomy" id="56780"/>
    <lineage>
        <taxon>Bacteria</taxon>
        <taxon>Pseudomonadati</taxon>
        <taxon>Thermodesulfobacteriota</taxon>
        <taxon>Syntrophia</taxon>
        <taxon>Syntrophales</taxon>
        <taxon>Syntrophaceae</taxon>
        <taxon>Syntrophus</taxon>
    </lineage>
</organism>